<comment type="caution">
    <text evidence="2">The sequence shown here is derived from an EMBL/GenBank/DDBJ whole genome shotgun (WGS) entry which is preliminary data.</text>
</comment>
<dbReference type="AlphaFoldDB" id="A0A512JS97"/>
<gene>
    <name evidence="2" type="ORF">MGN01_46820</name>
</gene>
<keyword evidence="3" id="KW-1185">Reference proteome</keyword>
<feature type="region of interest" description="Disordered" evidence="1">
    <location>
        <begin position="1"/>
        <end position="57"/>
    </location>
</feature>
<name>A0A512JS97_9HYPH</name>
<accession>A0A512JS97</accession>
<reference evidence="2 3" key="1">
    <citation type="submission" date="2019-07" db="EMBL/GenBank/DDBJ databases">
        <title>Whole genome shotgun sequence of Methylobacterium gnaphalii NBRC 107716.</title>
        <authorList>
            <person name="Hosoyama A."/>
            <person name="Uohara A."/>
            <person name="Ohji S."/>
            <person name="Ichikawa N."/>
        </authorList>
    </citation>
    <scope>NUCLEOTIDE SEQUENCE [LARGE SCALE GENOMIC DNA]</scope>
    <source>
        <strain evidence="2 3">NBRC 107716</strain>
    </source>
</reference>
<protein>
    <submittedName>
        <fullName evidence="2">Uncharacterized protein</fullName>
    </submittedName>
</protein>
<proteinExistence type="predicted"/>
<evidence type="ECO:0000313" key="2">
    <source>
        <dbReference type="EMBL" id="GEP12837.1"/>
    </source>
</evidence>
<evidence type="ECO:0000256" key="1">
    <source>
        <dbReference type="SAM" id="MobiDB-lite"/>
    </source>
</evidence>
<dbReference type="Proteomes" id="UP000321750">
    <property type="component" value="Unassembled WGS sequence"/>
</dbReference>
<organism evidence="2 3">
    <name type="scientific">Methylobacterium gnaphalii</name>
    <dbReference type="NCBI Taxonomy" id="1010610"/>
    <lineage>
        <taxon>Bacteria</taxon>
        <taxon>Pseudomonadati</taxon>
        <taxon>Pseudomonadota</taxon>
        <taxon>Alphaproteobacteria</taxon>
        <taxon>Hyphomicrobiales</taxon>
        <taxon>Methylobacteriaceae</taxon>
        <taxon>Methylobacterium</taxon>
    </lineage>
</organism>
<feature type="compositionally biased region" description="Basic and acidic residues" evidence="1">
    <location>
        <begin position="46"/>
        <end position="57"/>
    </location>
</feature>
<dbReference type="EMBL" id="BJZV01000099">
    <property type="protein sequence ID" value="GEP12837.1"/>
    <property type="molecule type" value="Genomic_DNA"/>
</dbReference>
<evidence type="ECO:0000313" key="3">
    <source>
        <dbReference type="Proteomes" id="UP000321750"/>
    </source>
</evidence>
<sequence length="57" mass="6075">MGGAGARITETRGSGSARHNKARTGEFSRAGSEVEQPRLAPSALEPAKRRIPDVVRM</sequence>